<proteinExistence type="predicted"/>
<comment type="caution">
    <text evidence="2">The sequence shown here is derived from an EMBL/GenBank/DDBJ whole genome shotgun (WGS) entry which is preliminary data.</text>
</comment>
<dbReference type="Proteomes" id="UP000823632">
    <property type="component" value="Unassembled WGS sequence"/>
</dbReference>
<protein>
    <submittedName>
        <fullName evidence="2">Uncharacterized protein</fullName>
    </submittedName>
</protein>
<evidence type="ECO:0000313" key="3">
    <source>
        <dbReference type="Proteomes" id="UP000823632"/>
    </source>
</evidence>
<organism evidence="2 3">
    <name type="scientific">Candidatus Scatousia excrementipullorum</name>
    <dbReference type="NCBI Taxonomy" id="2840936"/>
    <lineage>
        <taxon>Bacteria</taxon>
        <taxon>Candidatus Scatousia</taxon>
    </lineage>
</organism>
<evidence type="ECO:0000256" key="1">
    <source>
        <dbReference type="SAM" id="MobiDB-lite"/>
    </source>
</evidence>
<accession>A0A9D9DR07</accession>
<reference evidence="2" key="1">
    <citation type="submission" date="2020-10" db="EMBL/GenBank/DDBJ databases">
        <authorList>
            <person name="Gilroy R."/>
        </authorList>
    </citation>
    <scope>NUCLEOTIDE SEQUENCE</scope>
    <source>
        <strain evidence="2">10192</strain>
    </source>
</reference>
<gene>
    <name evidence="2" type="ORF">IAC76_06140</name>
</gene>
<evidence type="ECO:0000313" key="2">
    <source>
        <dbReference type="EMBL" id="MBO8430951.1"/>
    </source>
</evidence>
<dbReference type="EMBL" id="JADIND010000131">
    <property type="protein sequence ID" value="MBO8430951.1"/>
    <property type="molecule type" value="Genomic_DNA"/>
</dbReference>
<dbReference type="AlphaFoldDB" id="A0A9D9DR07"/>
<sequence>MVDNRSAGFFGIGGAFNFKSGDISGTAARTQDDKMGQGSEYFALQKKEEEEQAEGHDRYMDRSAVLRATLNSLAMMNVANVINAKKIAMQNDSKKKNVKSKNLQNEEESEEENFLTPPPHIDDIVD</sequence>
<feature type="region of interest" description="Disordered" evidence="1">
    <location>
        <begin position="89"/>
        <end position="126"/>
    </location>
</feature>
<name>A0A9D9DR07_9BACT</name>
<reference evidence="2" key="2">
    <citation type="journal article" date="2021" name="PeerJ">
        <title>Extensive microbial diversity within the chicken gut microbiome revealed by metagenomics and culture.</title>
        <authorList>
            <person name="Gilroy R."/>
            <person name="Ravi A."/>
            <person name="Getino M."/>
            <person name="Pursley I."/>
            <person name="Horton D.L."/>
            <person name="Alikhan N.F."/>
            <person name="Baker D."/>
            <person name="Gharbi K."/>
            <person name="Hall N."/>
            <person name="Watson M."/>
            <person name="Adriaenssens E.M."/>
            <person name="Foster-Nyarko E."/>
            <person name="Jarju S."/>
            <person name="Secka A."/>
            <person name="Antonio M."/>
            <person name="Oren A."/>
            <person name="Chaudhuri R.R."/>
            <person name="La Ragione R."/>
            <person name="Hildebrand F."/>
            <person name="Pallen M.J."/>
        </authorList>
    </citation>
    <scope>NUCLEOTIDE SEQUENCE</scope>
    <source>
        <strain evidence="2">10192</strain>
    </source>
</reference>